<name>A0A0H3K099_SYNP6</name>
<organism evidence="1 2">
    <name type="scientific">Synechococcus sp. (strain ATCC 27144 / PCC 6301 / SAUG 1402/1)</name>
    <name type="common">Anacystis nidulans</name>
    <dbReference type="NCBI Taxonomy" id="269084"/>
    <lineage>
        <taxon>Bacteria</taxon>
        <taxon>Bacillati</taxon>
        <taxon>Cyanobacteriota</taxon>
        <taxon>Cyanophyceae</taxon>
        <taxon>Synechococcales</taxon>
        <taxon>Synechococcaceae</taxon>
        <taxon>Synechococcus</taxon>
    </lineage>
</organism>
<protein>
    <submittedName>
        <fullName evidence="1">Uncharacterized protein</fullName>
    </submittedName>
</protein>
<dbReference type="EMBL" id="AP008231">
    <property type="protein sequence ID" value="BAD78701.1"/>
    <property type="molecule type" value="Genomic_DNA"/>
</dbReference>
<reference evidence="1 2" key="1">
    <citation type="journal article" date="2007" name="Photosyn. Res.">
        <title>Complete nucleotide sequence of the freshwater unicellular cyanobacterium Synechococcus elongatus PCC 6301 chromosome: gene content and organization.</title>
        <authorList>
            <person name="Sugita C."/>
            <person name="Ogata K."/>
            <person name="Shikata M."/>
            <person name="Jikuya H."/>
            <person name="Takano J."/>
            <person name="Furumichi M."/>
            <person name="Kanehisa M."/>
            <person name="Omata T."/>
            <person name="Sugiura M."/>
            <person name="Sugita M."/>
        </authorList>
    </citation>
    <scope>NUCLEOTIDE SEQUENCE [LARGE SCALE GENOMIC DNA]</scope>
    <source>
        <strain evidence="2">ATCC 27144 / PCC 6301 / SAUG 1402/1</strain>
    </source>
</reference>
<gene>
    <name evidence="1" type="ordered locus">syc0511_c</name>
</gene>
<proteinExistence type="predicted"/>
<evidence type="ECO:0000313" key="1">
    <source>
        <dbReference type="EMBL" id="BAD78701.1"/>
    </source>
</evidence>
<evidence type="ECO:0000313" key="2">
    <source>
        <dbReference type="Proteomes" id="UP000001175"/>
    </source>
</evidence>
<dbReference type="AlphaFoldDB" id="A0A0H3K099"/>
<sequence>MPILTAPTRWLPSELEYERFRQTLPYPECDEQFRFYRRVWSVAKAKSLIAQGQVACLRNHIHVPAMARFEGIDYPHPEQPSPFRDKNRLEKGRSINDLRIDRALKGLEDFDLSRPLIVAQARQEHPATVLPVLIDGGHRLRYAFLSSVSHLSAYLLTPEQTQWIELP</sequence>
<dbReference type="Proteomes" id="UP000001175">
    <property type="component" value="Chromosome"/>
</dbReference>
<accession>A0A0H3K099</accession>
<dbReference type="KEGG" id="syc:syc0511_c"/>
<dbReference type="RefSeq" id="WP_011242823.1">
    <property type="nucleotide sequence ID" value="NC_006576.1"/>
</dbReference>